<keyword evidence="6 8" id="KW-0443">Lipid metabolism</keyword>
<keyword evidence="1 8" id="KW-0444">Lipid biosynthesis</keyword>
<feature type="binding site" evidence="8">
    <location>
        <position position="57"/>
    </location>
    <ligand>
        <name>Mg(2+)</name>
        <dbReference type="ChEBI" id="CHEBI:18420"/>
    </ligand>
</feature>
<dbReference type="HOGENOM" id="CLU_089696_0_2_5"/>
<evidence type="ECO:0000259" key="9">
    <source>
        <dbReference type="Pfam" id="PF01648"/>
    </source>
</evidence>
<protein>
    <recommendedName>
        <fullName evidence="8">Holo-[acyl-carrier-protein] synthase</fullName>
        <shortName evidence="8">Holo-ACP synthase</shortName>
        <ecNumber evidence="8">2.7.8.7</ecNumber>
    </recommendedName>
    <alternativeName>
        <fullName evidence="8">4'-phosphopantetheinyl transferase AcpS</fullName>
    </alternativeName>
</protein>
<sequence length="145" mass="15654">MIIGIGSDLIDIRRVEKSLERYGERFISRVYTDIERARSEARRERAASYAKRFAAKEACAKALGTGISHGVFWRDMGVVNLPGGKPTMALTGGAASQLAKILPPGHEAAIHLTITDDFPLAQAFVIIEAVPAGRRLQDSAGEPPP</sequence>
<organism evidence="10 12">
    <name type="scientific">Aquamicrobium defluvii</name>
    <dbReference type="NCBI Taxonomy" id="69279"/>
    <lineage>
        <taxon>Bacteria</taxon>
        <taxon>Pseudomonadati</taxon>
        <taxon>Pseudomonadota</taxon>
        <taxon>Alphaproteobacteria</taxon>
        <taxon>Hyphomicrobiales</taxon>
        <taxon>Phyllobacteriaceae</taxon>
        <taxon>Aquamicrobium</taxon>
    </lineage>
</organism>
<comment type="function">
    <text evidence="8">Transfers the 4'-phosphopantetheine moiety from coenzyme A to a Ser of acyl-carrier-protein.</text>
</comment>
<keyword evidence="3 8" id="KW-0479">Metal-binding</keyword>
<keyword evidence="7 8" id="KW-0275">Fatty acid biosynthesis</keyword>
<dbReference type="SUPFAM" id="SSF56214">
    <property type="entry name" value="4'-phosphopantetheinyl transferase"/>
    <property type="match status" value="1"/>
</dbReference>
<comment type="caution">
    <text evidence="10">The sequence shown here is derived from an EMBL/GenBank/DDBJ whole genome shotgun (WGS) entry which is preliminary data.</text>
</comment>
<evidence type="ECO:0000256" key="1">
    <source>
        <dbReference type="ARBA" id="ARBA00022516"/>
    </source>
</evidence>
<keyword evidence="13" id="KW-1185">Reference proteome</keyword>
<dbReference type="HAMAP" id="MF_00101">
    <property type="entry name" value="AcpS"/>
    <property type="match status" value="1"/>
</dbReference>
<dbReference type="EC" id="2.7.8.7" evidence="8"/>
<comment type="subcellular location">
    <subcellularLocation>
        <location evidence="8">Cytoplasm</location>
    </subcellularLocation>
</comment>
<feature type="binding site" evidence="8">
    <location>
        <position position="8"/>
    </location>
    <ligand>
        <name>Mg(2+)</name>
        <dbReference type="ChEBI" id="CHEBI:18420"/>
    </ligand>
</feature>
<dbReference type="eggNOG" id="COG0736">
    <property type="taxonomic scope" value="Bacteria"/>
</dbReference>
<evidence type="ECO:0000313" key="10">
    <source>
        <dbReference type="EMBL" id="EXL03941.1"/>
    </source>
</evidence>
<comment type="similarity">
    <text evidence="8">Belongs to the P-Pant transferase superfamily. AcpS family.</text>
</comment>
<dbReference type="Proteomes" id="UP000019849">
    <property type="component" value="Unassembled WGS sequence"/>
</dbReference>
<evidence type="ECO:0000256" key="5">
    <source>
        <dbReference type="ARBA" id="ARBA00022842"/>
    </source>
</evidence>
<dbReference type="EMBL" id="JENY01000023">
    <property type="protein sequence ID" value="EXL03941.1"/>
    <property type="molecule type" value="Genomic_DNA"/>
</dbReference>
<dbReference type="Gene3D" id="3.90.470.20">
    <property type="entry name" value="4'-phosphopantetheinyl transferase domain"/>
    <property type="match status" value="1"/>
</dbReference>
<dbReference type="RefSeq" id="WP_035028940.1">
    <property type="nucleotide sequence ID" value="NZ_KK073895.1"/>
</dbReference>
<dbReference type="PATRIC" id="fig|69279.3.peg.3273"/>
<feature type="domain" description="4'-phosphopantetheinyl transferase" evidence="9">
    <location>
        <begin position="4"/>
        <end position="97"/>
    </location>
</feature>
<evidence type="ECO:0000256" key="7">
    <source>
        <dbReference type="ARBA" id="ARBA00023160"/>
    </source>
</evidence>
<dbReference type="STRING" id="69279.BG36_10900"/>
<name>A0A011UCY2_9HYPH</name>
<comment type="catalytic activity">
    <reaction evidence="8">
        <text>apo-[ACP] + CoA = holo-[ACP] + adenosine 3',5'-bisphosphate + H(+)</text>
        <dbReference type="Rhea" id="RHEA:12068"/>
        <dbReference type="Rhea" id="RHEA-COMP:9685"/>
        <dbReference type="Rhea" id="RHEA-COMP:9690"/>
        <dbReference type="ChEBI" id="CHEBI:15378"/>
        <dbReference type="ChEBI" id="CHEBI:29999"/>
        <dbReference type="ChEBI" id="CHEBI:57287"/>
        <dbReference type="ChEBI" id="CHEBI:58343"/>
        <dbReference type="ChEBI" id="CHEBI:64479"/>
        <dbReference type="EC" id="2.7.8.7"/>
    </reaction>
</comment>
<evidence type="ECO:0000313" key="11">
    <source>
        <dbReference type="EMBL" id="TDR31039.1"/>
    </source>
</evidence>
<gene>
    <name evidence="8" type="primary">acpS</name>
    <name evidence="10" type="ORF">BG36_10900</name>
    <name evidence="11" type="ORF">DES43_13727</name>
</gene>
<evidence type="ECO:0000256" key="2">
    <source>
        <dbReference type="ARBA" id="ARBA00022679"/>
    </source>
</evidence>
<keyword evidence="8" id="KW-0963">Cytoplasm</keyword>
<proteinExistence type="inferred from homology"/>
<comment type="cofactor">
    <cofactor evidence="8">
        <name>Mg(2+)</name>
        <dbReference type="ChEBI" id="CHEBI:18420"/>
    </cofactor>
</comment>
<evidence type="ECO:0000313" key="13">
    <source>
        <dbReference type="Proteomes" id="UP000294958"/>
    </source>
</evidence>
<dbReference type="InterPro" id="IPR008278">
    <property type="entry name" value="4-PPantetheinyl_Trfase_dom"/>
</dbReference>
<dbReference type="NCBIfam" id="TIGR00516">
    <property type="entry name" value="acpS"/>
    <property type="match status" value="1"/>
</dbReference>
<keyword evidence="5 8" id="KW-0460">Magnesium</keyword>
<dbReference type="GO" id="GO:0006633">
    <property type="term" value="P:fatty acid biosynthetic process"/>
    <property type="evidence" value="ECO:0007669"/>
    <property type="project" value="UniProtKB-UniRule"/>
</dbReference>
<dbReference type="GO" id="GO:0005737">
    <property type="term" value="C:cytoplasm"/>
    <property type="evidence" value="ECO:0007669"/>
    <property type="project" value="UniProtKB-SubCell"/>
</dbReference>
<dbReference type="InterPro" id="IPR004568">
    <property type="entry name" value="Ppantetheine-prot_Trfase_dom"/>
</dbReference>
<dbReference type="OrthoDB" id="517356at2"/>
<reference evidence="10 12" key="1">
    <citation type="submission" date="2014-02" db="EMBL/GenBank/DDBJ databases">
        <title>Aquamicrobium defluvii Genome sequencing.</title>
        <authorList>
            <person name="Wang X."/>
        </authorList>
    </citation>
    <scope>NUCLEOTIDE SEQUENCE [LARGE SCALE GENOMIC DNA]</scope>
    <source>
        <strain evidence="10 12">W13Z1</strain>
    </source>
</reference>
<reference evidence="11 13" key="2">
    <citation type="submission" date="2019-03" db="EMBL/GenBank/DDBJ databases">
        <title>Genomic Encyclopedia of Type Strains, Phase IV (KMG-IV): sequencing the most valuable type-strain genomes for metagenomic binning, comparative biology and taxonomic classification.</title>
        <authorList>
            <person name="Goeker M."/>
        </authorList>
    </citation>
    <scope>NUCLEOTIDE SEQUENCE [LARGE SCALE GENOMIC DNA]</scope>
    <source>
        <strain evidence="11 13">DSM 11603</strain>
    </source>
</reference>
<evidence type="ECO:0000256" key="4">
    <source>
        <dbReference type="ARBA" id="ARBA00022832"/>
    </source>
</evidence>
<dbReference type="Proteomes" id="UP000294958">
    <property type="component" value="Unassembled WGS sequence"/>
</dbReference>
<evidence type="ECO:0000313" key="12">
    <source>
        <dbReference type="Proteomes" id="UP000019849"/>
    </source>
</evidence>
<keyword evidence="2 8" id="KW-0808">Transferase</keyword>
<accession>A0A011UCY2</accession>
<dbReference type="InterPro" id="IPR037143">
    <property type="entry name" value="4-PPantetheinyl_Trfase_dom_sf"/>
</dbReference>
<dbReference type="Pfam" id="PF01648">
    <property type="entry name" value="ACPS"/>
    <property type="match status" value="1"/>
</dbReference>
<evidence type="ECO:0000256" key="6">
    <source>
        <dbReference type="ARBA" id="ARBA00023098"/>
    </source>
</evidence>
<dbReference type="InterPro" id="IPR002582">
    <property type="entry name" value="ACPS"/>
</dbReference>
<dbReference type="GO" id="GO:0008897">
    <property type="term" value="F:holo-[acyl-carrier-protein] synthase activity"/>
    <property type="evidence" value="ECO:0007669"/>
    <property type="project" value="UniProtKB-UniRule"/>
</dbReference>
<dbReference type="NCBIfam" id="TIGR00556">
    <property type="entry name" value="pantethn_trn"/>
    <property type="match status" value="1"/>
</dbReference>
<dbReference type="AlphaFoldDB" id="A0A011UCY2"/>
<keyword evidence="4 8" id="KW-0276">Fatty acid metabolism</keyword>
<evidence type="ECO:0000256" key="3">
    <source>
        <dbReference type="ARBA" id="ARBA00022723"/>
    </source>
</evidence>
<dbReference type="GO" id="GO:0000287">
    <property type="term" value="F:magnesium ion binding"/>
    <property type="evidence" value="ECO:0007669"/>
    <property type="project" value="UniProtKB-UniRule"/>
</dbReference>
<dbReference type="EMBL" id="SNZF01000037">
    <property type="protein sequence ID" value="TDR31039.1"/>
    <property type="molecule type" value="Genomic_DNA"/>
</dbReference>
<evidence type="ECO:0000256" key="8">
    <source>
        <dbReference type="HAMAP-Rule" id="MF_00101"/>
    </source>
</evidence>